<feature type="region of interest" description="Disordered" evidence="2">
    <location>
        <begin position="1"/>
        <end position="23"/>
    </location>
</feature>
<dbReference type="EMBL" id="CP039704">
    <property type="protein sequence ID" value="QCI79130.1"/>
    <property type="molecule type" value="Genomic_DNA"/>
</dbReference>
<dbReference type="SUPFAM" id="SSF56935">
    <property type="entry name" value="Porins"/>
    <property type="match status" value="1"/>
</dbReference>
<keyword evidence="1" id="KW-0175">Coiled coil</keyword>
<evidence type="ECO:0000313" key="4">
    <source>
        <dbReference type="Proteomes" id="UP000298714"/>
    </source>
</evidence>
<dbReference type="Proteomes" id="UP000298714">
    <property type="component" value="Chromosome"/>
</dbReference>
<feature type="compositionally biased region" description="Polar residues" evidence="2">
    <location>
        <begin position="1"/>
        <end position="11"/>
    </location>
</feature>
<protein>
    <recommendedName>
        <fullName evidence="5">Porin</fullName>
    </recommendedName>
</protein>
<name>A0A4D7C5W5_9SPHN</name>
<dbReference type="KEGG" id="hgn:E6W36_04835"/>
<dbReference type="Gene3D" id="2.40.160.10">
    <property type="entry name" value="Porin"/>
    <property type="match status" value="1"/>
</dbReference>
<dbReference type="AlphaFoldDB" id="A0A4D7C5W5"/>
<sequence>MAACSTRSTPKPNAEHTRNPHETRWAADVAPFCTPSRQEPTMSVYNRSLILTLLAGTAFAQIQGAHAQESAPDVGALLQRLEQLEQRVQSLETENKDLKEQAEFTTERLENTENLAGKSVQFNLGPVFSDPLGNFTFKTRGVLEVENSVYSERAGGYDYNNGFGLRRARFGFEGTFYRDFGYRLETEFSGNQVNLYDAYITYTGVKPFTFTVGQHKAFFSLDQMTSLSALIFQERAMFTNAFGGGAAGRRIGVSASYAKGEWTAAVGFFGENEGIARSNASPDEGYGVHSRVTWEPINDAGRLVHLGASGFWRTNQRVGDTPNSLRISDRPNSRVDGGNIIDSGTVTGVEDVYYWGAEAAGIYGPLLIQGEYGKLYLNRTGALPRSTITATTSSVPGPSRASRPATATGCWTASARPATSTSATAASGHCSSAFATTA</sequence>
<feature type="compositionally biased region" description="Basic and acidic residues" evidence="2">
    <location>
        <begin position="13"/>
        <end position="23"/>
    </location>
</feature>
<evidence type="ECO:0000313" key="3">
    <source>
        <dbReference type="EMBL" id="QCI79130.1"/>
    </source>
</evidence>
<evidence type="ECO:0000256" key="2">
    <source>
        <dbReference type="SAM" id="MobiDB-lite"/>
    </source>
</evidence>
<evidence type="ECO:0000256" key="1">
    <source>
        <dbReference type="SAM" id="Coils"/>
    </source>
</evidence>
<feature type="region of interest" description="Disordered" evidence="2">
    <location>
        <begin position="388"/>
        <end position="410"/>
    </location>
</feature>
<accession>A0A4D7C5W5</accession>
<evidence type="ECO:0008006" key="5">
    <source>
        <dbReference type="Google" id="ProtNLM"/>
    </source>
</evidence>
<feature type="coiled-coil region" evidence="1">
    <location>
        <begin position="74"/>
        <end position="115"/>
    </location>
</feature>
<proteinExistence type="predicted"/>
<dbReference type="InterPro" id="IPR010870">
    <property type="entry name" value="Porin_O/P"/>
</dbReference>
<gene>
    <name evidence="3" type="ORF">E6W36_04835</name>
</gene>
<organism evidence="3 4">
    <name type="scientific">Hankyongella ginsenosidimutans</name>
    <dbReference type="NCBI Taxonomy" id="1763828"/>
    <lineage>
        <taxon>Bacteria</taxon>
        <taxon>Pseudomonadati</taxon>
        <taxon>Pseudomonadota</taxon>
        <taxon>Alphaproteobacteria</taxon>
        <taxon>Sphingomonadales</taxon>
        <taxon>Sphingomonadaceae</taxon>
        <taxon>Hankyongella</taxon>
    </lineage>
</organism>
<dbReference type="InterPro" id="IPR023614">
    <property type="entry name" value="Porin_dom_sf"/>
</dbReference>
<reference evidence="4" key="1">
    <citation type="submission" date="2019-04" db="EMBL/GenBank/DDBJ databases">
        <title>Complete genome sequence of Sphingomonas sp. W1-2-3.</title>
        <authorList>
            <person name="Im W.T."/>
        </authorList>
    </citation>
    <scope>NUCLEOTIDE SEQUENCE [LARGE SCALE GENOMIC DNA]</scope>
    <source>
        <strain evidence="4">W1-2-3</strain>
    </source>
</reference>
<keyword evidence="4" id="KW-1185">Reference proteome</keyword>
<dbReference type="Pfam" id="PF07396">
    <property type="entry name" value="Porin_O_P"/>
    <property type="match status" value="1"/>
</dbReference>